<reference evidence="4 6" key="2">
    <citation type="submission" date="2018-06" db="EMBL/GenBank/DDBJ databases">
        <authorList>
            <consortium name="IHU Genomes"/>
        </authorList>
    </citation>
    <scope>NUCLEOTIDE SEQUENCE [LARGE SCALE GENOMIC DNA]</scope>
    <source>
        <strain evidence="4 6">NEC25</strain>
    </source>
</reference>
<keyword evidence="1" id="KW-0175">Coiled coil</keyword>
<evidence type="ECO:0000313" key="4">
    <source>
        <dbReference type="EMBL" id="VCT83916.1"/>
    </source>
</evidence>
<dbReference type="AlphaFoldDB" id="A0A2A7MFZ5"/>
<accession>A0A2A7MFZ5</accession>
<gene>
    <name evidence="2" type="ORF">CNEO_44033</name>
    <name evidence="4" type="ORF">CNEONATNEC25_01514</name>
    <name evidence="3" type="ORF">CQ394_02005</name>
</gene>
<evidence type="ECO:0000313" key="5">
    <source>
        <dbReference type="Proteomes" id="UP000220840"/>
    </source>
</evidence>
<dbReference type="Proteomes" id="UP000220840">
    <property type="component" value="Unassembled WGS sequence"/>
</dbReference>
<dbReference type="OrthoDB" id="2350294at2"/>
<proteinExistence type="predicted"/>
<dbReference type="EMBL" id="PDCJ01000001">
    <property type="protein sequence ID" value="PEG30519.1"/>
    <property type="molecule type" value="Genomic_DNA"/>
</dbReference>
<evidence type="ECO:0000256" key="1">
    <source>
        <dbReference type="SAM" id="Coils"/>
    </source>
</evidence>
<dbReference type="Proteomes" id="UP000431451">
    <property type="component" value="Unassembled WGS sequence"/>
</dbReference>
<evidence type="ECO:0008006" key="7">
    <source>
        <dbReference type="Google" id="ProtNLM"/>
    </source>
</evidence>
<feature type="coiled-coil region" evidence="1">
    <location>
        <begin position="280"/>
        <end position="307"/>
    </location>
</feature>
<keyword evidence="5" id="KW-1185">Reference proteome</keyword>
<dbReference type="EMBL" id="UWJD01000001">
    <property type="protein sequence ID" value="VCT83916.1"/>
    <property type="molecule type" value="Genomic_DNA"/>
</dbReference>
<evidence type="ECO:0000313" key="2">
    <source>
        <dbReference type="EMBL" id="CAG9709182.1"/>
    </source>
</evidence>
<sequence>MSKEYLMFIDERGCYSNSDGNNFSMVGVIFERDYCTNLSAVDSELADKLKGFKKQIINKDGANDIRINNITETENVFLAEASEILGKTISVLPKFLKNLKFSIVSTSIKQDRFRSKDLYELAVNNLIKRFYSFIITKKAKCGGIIVQSRHDEKDYIMPQKFFNIYNERKTNFYMHEDINKKINKFMICEVYNKEYKYALEVSDTINNLLLSILGSKDEYNFYIEYDYMNKILNIIKEKIYREEIDLLNDNTQKYIQNALDKYTKESEKLKYELSLKNRNIVERDKEIVELTEEINILKQQLQTAIINRKSESIIFDILSQVDVKIKGIEKQVLVNAKN</sequence>
<dbReference type="Proteomes" id="UP000789738">
    <property type="component" value="Unassembled WGS sequence"/>
</dbReference>
<protein>
    <recommendedName>
        <fullName evidence="7">DUF3800 domain-containing protein</fullName>
    </recommendedName>
</protein>
<dbReference type="EMBL" id="CAKJVE010000004">
    <property type="protein sequence ID" value="CAG9709182.1"/>
    <property type="molecule type" value="Genomic_DNA"/>
</dbReference>
<evidence type="ECO:0000313" key="6">
    <source>
        <dbReference type="Proteomes" id="UP000431451"/>
    </source>
</evidence>
<name>A0A2A7MFZ5_9CLOT</name>
<organism evidence="3 5">
    <name type="scientific">Clostridium neonatale</name>
    <dbReference type="NCBI Taxonomy" id="137838"/>
    <lineage>
        <taxon>Bacteria</taxon>
        <taxon>Bacillati</taxon>
        <taxon>Bacillota</taxon>
        <taxon>Clostridia</taxon>
        <taxon>Eubacteriales</taxon>
        <taxon>Clostridiaceae</taxon>
        <taxon>Clostridium</taxon>
    </lineage>
</organism>
<dbReference type="RefSeq" id="WP_058294692.1">
    <property type="nucleotide sequence ID" value="NZ_CAKJVE010000004.1"/>
</dbReference>
<evidence type="ECO:0000313" key="3">
    <source>
        <dbReference type="EMBL" id="PEG30519.1"/>
    </source>
</evidence>
<reference evidence="3 5" key="1">
    <citation type="submission" date="2017-10" db="EMBL/GenBank/DDBJ databases">
        <title>Effective Description of Clostridium neonatale sp. nov. linked to necrotizing enterocolitis in neonates and a clarification of species assignable to the genus Clostridium (Prazmowski 1880) emend. Lawson and Rainey 2016.</title>
        <authorList>
            <person name="Bernard K."/>
            <person name="Burdz T."/>
            <person name="Wiebe D."/>
            <person name="Balcewich B."/>
            <person name="Alfa M."/>
            <person name="Bernier A.-M."/>
        </authorList>
    </citation>
    <scope>NUCLEOTIDE SEQUENCE [LARGE SCALE GENOMIC DNA]</scope>
    <source>
        <strain evidence="3 5">LCDC99A005</strain>
    </source>
</reference>
<reference evidence="2" key="3">
    <citation type="submission" date="2021-10" db="EMBL/GenBank/DDBJ databases">
        <authorList>
            <person name="Mesa V."/>
        </authorList>
    </citation>
    <scope>NUCLEOTIDE SEQUENCE</scope>
    <source>
        <strain evidence="2">CC3_PB</strain>
    </source>
</reference>